<keyword evidence="3" id="KW-1185">Reference proteome</keyword>
<proteinExistence type="predicted"/>
<dbReference type="EMBL" id="NIZW01000038">
    <property type="protein sequence ID" value="PHQ31804.1"/>
    <property type="molecule type" value="Genomic_DNA"/>
</dbReference>
<evidence type="ECO:0008006" key="4">
    <source>
        <dbReference type="Google" id="ProtNLM"/>
    </source>
</evidence>
<dbReference type="Proteomes" id="UP000225740">
    <property type="component" value="Unassembled WGS sequence"/>
</dbReference>
<evidence type="ECO:0000313" key="2">
    <source>
        <dbReference type="EMBL" id="PHQ31804.1"/>
    </source>
</evidence>
<dbReference type="PROSITE" id="PS51257">
    <property type="entry name" value="PROKAR_LIPOPROTEIN"/>
    <property type="match status" value="1"/>
</dbReference>
<reference evidence="2 3" key="1">
    <citation type="submission" date="2017-06" db="EMBL/GenBank/DDBJ databases">
        <title>Description of Rhodopirellula bahusiensis sp. nov.</title>
        <authorList>
            <person name="Kizina J."/>
            <person name="Harder J."/>
        </authorList>
    </citation>
    <scope>NUCLEOTIDE SEQUENCE [LARGE SCALE GENOMIC DNA]</scope>
    <source>
        <strain evidence="2 3">SWK21</strain>
    </source>
</reference>
<dbReference type="PANTHER" id="PTHR30203">
    <property type="entry name" value="OUTER MEMBRANE CATION EFFLUX PROTEIN"/>
    <property type="match status" value="1"/>
</dbReference>
<protein>
    <recommendedName>
        <fullName evidence="4">Outer membrane efflux protein</fullName>
    </recommendedName>
</protein>
<accession>A0A2G1VYE9</accession>
<feature type="region of interest" description="Disordered" evidence="1">
    <location>
        <begin position="984"/>
        <end position="1016"/>
    </location>
</feature>
<sequence length="1031" mass="115968">MRGFFVRTENRKRLRRLALMAVLVQSFAGCSQTQHRLNADREAYCTIAERNHDPRWSEPDVSIDMDPRSRYFDPYNPDCSPMPWDDPASHRYMHCVDGKKGWKHWGRNGVRAQLENPQWRVQLAEYAELTEQNEVKLDVDSAVRLAYVNSPQNQNALETLYLTSLDVTGERFRLDTQFFGGTGVAYRHQGNLEPATIGFNPLLNRYVVAGPFDVPEINRLAVTDDLSASRRFATAGEVLVGFANSFAFEFTGSDVNLASSLANFSFIQPLLRGAGRDVALEQLTLSERRLLANLRAYSQFRQGFFTQIVIGELGVTGPQRFGPTTNLQSFSGFGGVNGYLGLLQQAQQIRYTEDNLRLQLRTLDRLEALYENELIDIVQVDQFRQNIEVTRANLLDQTNGLQLAIDNYTTQVLGLPSDLPIELDEDLMEQFQLIPSETVLLADELLELQQRIGNIGELFSLTARLEILAEQLPRLAEQDFVDVDLALGQLKGIVDATGRQLFDLPSDFAGVEDQLDDRIEEFGASERKSLQEALSILEKEEGREELVQQFAEASMRLEEILGSMNEENLGDLVDANSDLFTDILSLSRGVVLIQSAAGNLALEPEGVLADAERLIEPARELFAVARRDLERMEETAPERERFMRDEEKARFRLDRVRLNERLSDLEFGDSGLANTISELYRLRDGYSIEQRVATIGGLTGWIQSYLQLIERLALVPAQARLEVVTVDDVDLEPEAAFQIALENRLDFMNGRAALVDRWRAIQVAADALQSDLSITGSGDVRTATNNPVDFRASTSRLRLGVEFDAPLARLLERNGYREALIDYQRNRRNLIQSQDQLQLGLRALLRTLQQRKLQLEIQRRAVTIALRRVDQTELSLLTPPPQGQPGARPQINPTTAINLLAAQSALQNSQNSFLAAWLNYYAARIRLYRELGVMQLDPTGKWIENSVEFNSGDASNTATEDVEPLPPPVPIEVFEIDVVGQQDLDQQEGGPARSGPVTISQRGTEDAPAVKKTHHPLVRMAEKITGFEKNR</sequence>
<name>A0A2G1VYE9_9BACT</name>
<comment type="caution">
    <text evidence="2">The sequence shown here is derived from an EMBL/GenBank/DDBJ whole genome shotgun (WGS) entry which is preliminary data.</text>
</comment>
<dbReference type="SUPFAM" id="SSF56954">
    <property type="entry name" value="Outer membrane efflux proteins (OEP)"/>
    <property type="match status" value="2"/>
</dbReference>
<dbReference type="AlphaFoldDB" id="A0A2G1VYE9"/>
<dbReference type="PANTHER" id="PTHR30203:SF33">
    <property type="entry name" value="BLR4455 PROTEIN"/>
    <property type="match status" value="1"/>
</dbReference>
<evidence type="ECO:0000313" key="3">
    <source>
        <dbReference type="Proteomes" id="UP000225740"/>
    </source>
</evidence>
<dbReference type="GO" id="GO:0015562">
    <property type="term" value="F:efflux transmembrane transporter activity"/>
    <property type="evidence" value="ECO:0007669"/>
    <property type="project" value="InterPro"/>
</dbReference>
<evidence type="ECO:0000256" key="1">
    <source>
        <dbReference type="SAM" id="MobiDB-lite"/>
    </source>
</evidence>
<dbReference type="InterPro" id="IPR010131">
    <property type="entry name" value="MdtP/NodT-like"/>
</dbReference>
<organism evidence="2 3">
    <name type="scientific">Rhodopirellula bahusiensis</name>
    <dbReference type="NCBI Taxonomy" id="2014065"/>
    <lineage>
        <taxon>Bacteria</taxon>
        <taxon>Pseudomonadati</taxon>
        <taxon>Planctomycetota</taxon>
        <taxon>Planctomycetia</taxon>
        <taxon>Pirellulales</taxon>
        <taxon>Pirellulaceae</taxon>
        <taxon>Rhodopirellula</taxon>
    </lineage>
</organism>
<dbReference type="Gene3D" id="1.20.1600.10">
    <property type="entry name" value="Outer membrane efflux proteins (OEP)"/>
    <property type="match status" value="2"/>
</dbReference>
<gene>
    <name evidence="2" type="ORF">CEE69_28935</name>
</gene>